<evidence type="ECO:0000313" key="3">
    <source>
        <dbReference type="Proteomes" id="UP000199673"/>
    </source>
</evidence>
<reference evidence="3" key="1">
    <citation type="submission" date="2016-10" db="EMBL/GenBank/DDBJ databases">
        <authorList>
            <person name="Varghese N."/>
            <person name="Submissions S."/>
        </authorList>
    </citation>
    <scope>NUCLEOTIDE SEQUENCE [LARGE SCALE GENOMIC DNA]</scope>
    <source>
        <strain evidence="3">DSM 23445</strain>
    </source>
</reference>
<feature type="domain" description="KilA-N" evidence="1">
    <location>
        <begin position="21"/>
        <end position="157"/>
    </location>
</feature>
<accession>A0A1I6YFE7</accession>
<name>A0A1I6YFE7_9BACT</name>
<dbReference type="SMART" id="SM01252">
    <property type="entry name" value="KilA-N"/>
    <property type="match status" value="1"/>
</dbReference>
<dbReference type="STRING" id="305507.SAMN04489724_0985"/>
<sequence length="294" mass="34256">MQLGEYYQSRFPNLNLLFMAKGKKIIVQGTEITIFKGNEEEYISLTDIARYKDGSNTDDIIKNWLRNRNTIELLGFWEQMNNPNFKPVEFDGFRKQAGLNSFVLTPKKWIESTNAVGIISKSGRYGGTFAHKDIAFEFASWISIEFKLYIIKEFQRLKEEENNRLKLNWDFQRTLSKVNYHIHTDAIKENLIPEKVSIKQSSIIYANEADVLNMALFGMTAKQWREANPELKGNIRDYATIEQLVVLSNMESTNALLIHQEMTQYERLIQLNQLAITQMKSLINHRKSVDKLSK</sequence>
<evidence type="ECO:0000313" key="2">
    <source>
        <dbReference type="EMBL" id="SFT49256.1"/>
    </source>
</evidence>
<evidence type="ECO:0000259" key="1">
    <source>
        <dbReference type="PROSITE" id="PS51301"/>
    </source>
</evidence>
<proteinExistence type="predicted"/>
<keyword evidence="3" id="KW-1185">Reference proteome</keyword>
<dbReference type="EMBL" id="FPBF01000001">
    <property type="protein sequence ID" value="SFT49256.1"/>
    <property type="molecule type" value="Genomic_DNA"/>
</dbReference>
<dbReference type="Proteomes" id="UP000199673">
    <property type="component" value="Unassembled WGS sequence"/>
</dbReference>
<dbReference type="InterPro" id="IPR017880">
    <property type="entry name" value="KilA_N"/>
</dbReference>
<dbReference type="AlphaFoldDB" id="A0A1I6YFE7"/>
<dbReference type="InterPro" id="IPR018004">
    <property type="entry name" value="KilA/APSES_HTH"/>
</dbReference>
<dbReference type="Pfam" id="PF04383">
    <property type="entry name" value="KilA-N"/>
    <property type="match status" value="1"/>
</dbReference>
<gene>
    <name evidence="2" type="ORF">SAMN04489724_0985</name>
</gene>
<protein>
    <submittedName>
        <fullName evidence="2">KilA-N domain-containing protein</fullName>
    </submittedName>
</protein>
<organism evidence="2 3">
    <name type="scientific">Algoriphagus locisalis</name>
    <dbReference type="NCBI Taxonomy" id="305507"/>
    <lineage>
        <taxon>Bacteria</taxon>
        <taxon>Pseudomonadati</taxon>
        <taxon>Bacteroidota</taxon>
        <taxon>Cytophagia</taxon>
        <taxon>Cytophagales</taxon>
        <taxon>Cyclobacteriaceae</taxon>
        <taxon>Algoriphagus</taxon>
    </lineage>
</organism>
<dbReference type="PROSITE" id="PS51301">
    <property type="entry name" value="KILA_N"/>
    <property type="match status" value="1"/>
</dbReference>